<feature type="transmembrane region" description="Helical" evidence="7">
    <location>
        <begin position="158"/>
        <end position="178"/>
    </location>
</feature>
<evidence type="ECO:0000256" key="1">
    <source>
        <dbReference type="ARBA" id="ARBA00004651"/>
    </source>
</evidence>
<sequence length="293" mass="32343">MLKNKSSCRAGGIIRGTDLSRMSVRIWYVAMCCGAALFFIVGVLPLIWTVLSGFKSIKELTGQTSLLPASFNFDTFAKTWKDLKFSKYYVNSGITVLGAVACAVGFNALFAFGLSRVRPAGYKVLNALVMWGLLIPATTSIVPLFLNINKVHMQGTFIPLWLCMGANAYYVVLFKNFFDSIPQSMIEAAKIDGASDLFVFSKIIVPLSHAIVMVVVLYAVNAAWSDFLLPYLVLNNTGKETVMVRLFTMVRGQKVNDVEMLRAIVFAITPPVILFFIFQKQITQVSIQSGIKG</sequence>
<evidence type="ECO:0000256" key="5">
    <source>
        <dbReference type="ARBA" id="ARBA00022989"/>
    </source>
</evidence>
<feature type="transmembrane region" description="Helical" evidence="7">
    <location>
        <begin position="260"/>
        <end position="278"/>
    </location>
</feature>
<keyword evidence="5 7" id="KW-1133">Transmembrane helix</keyword>
<evidence type="ECO:0000256" key="2">
    <source>
        <dbReference type="ARBA" id="ARBA00022448"/>
    </source>
</evidence>
<dbReference type="Pfam" id="PF00528">
    <property type="entry name" value="BPD_transp_1"/>
    <property type="match status" value="1"/>
</dbReference>
<dbReference type="PANTHER" id="PTHR43744">
    <property type="entry name" value="ABC TRANSPORTER PERMEASE PROTEIN MG189-RELATED-RELATED"/>
    <property type="match status" value="1"/>
</dbReference>
<proteinExistence type="inferred from homology"/>
<reference evidence="10" key="1">
    <citation type="submission" date="2011-04" db="EMBL/GenBank/DDBJ databases">
        <title>The complete genome of Treponema brennaborense DSM 12168.</title>
        <authorList>
            <person name="Lucas S."/>
            <person name="Han J."/>
            <person name="Lapidus A."/>
            <person name="Bruce D."/>
            <person name="Goodwin L."/>
            <person name="Pitluck S."/>
            <person name="Peters L."/>
            <person name="Kyrpides N."/>
            <person name="Mavromatis K."/>
            <person name="Ivanova N."/>
            <person name="Mikhailova N."/>
            <person name="Pagani I."/>
            <person name="Teshima H."/>
            <person name="Detter J.C."/>
            <person name="Tapia R."/>
            <person name="Han C."/>
            <person name="Land M."/>
            <person name="Hauser L."/>
            <person name="Markowitz V."/>
            <person name="Cheng J.-F."/>
            <person name="Hugenholtz P."/>
            <person name="Woyke T."/>
            <person name="Wu D."/>
            <person name="Gronow S."/>
            <person name="Wellnitz S."/>
            <person name="Brambilla E."/>
            <person name="Klenk H.-P."/>
            <person name="Eisen J.A."/>
        </authorList>
    </citation>
    <scope>NUCLEOTIDE SEQUENCE [LARGE SCALE GENOMIC DNA]</scope>
    <source>
        <strain evidence="10">DSM 12168 / CIP 105900 / DD5/3</strain>
    </source>
</reference>
<dbReference type="InterPro" id="IPR000515">
    <property type="entry name" value="MetI-like"/>
</dbReference>
<comment type="similarity">
    <text evidence="7">Belongs to the binding-protein-dependent transport system permease family.</text>
</comment>
<dbReference type="EMBL" id="CP002696">
    <property type="protein sequence ID" value="AEE15640.1"/>
    <property type="molecule type" value="Genomic_DNA"/>
</dbReference>
<keyword evidence="4 7" id="KW-0812">Transmembrane</keyword>
<keyword evidence="6 7" id="KW-0472">Membrane</keyword>
<dbReference type="SUPFAM" id="SSF161098">
    <property type="entry name" value="MetI-like"/>
    <property type="match status" value="1"/>
</dbReference>
<comment type="subcellular location">
    <subcellularLocation>
        <location evidence="1 7">Cell membrane</location>
        <topology evidence="1 7">Multi-pass membrane protein</topology>
    </subcellularLocation>
</comment>
<dbReference type="GO" id="GO:0005886">
    <property type="term" value="C:plasma membrane"/>
    <property type="evidence" value="ECO:0007669"/>
    <property type="project" value="UniProtKB-SubCell"/>
</dbReference>
<feature type="transmembrane region" description="Helical" evidence="7">
    <location>
        <begin position="124"/>
        <end position="146"/>
    </location>
</feature>
<feature type="transmembrane region" description="Helical" evidence="7">
    <location>
        <begin position="199"/>
        <end position="220"/>
    </location>
</feature>
<dbReference type="Proteomes" id="UP000006546">
    <property type="component" value="Chromosome"/>
</dbReference>
<evidence type="ECO:0000259" key="8">
    <source>
        <dbReference type="PROSITE" id="PS50928"/>
    </source>
</evidence>
<protein>
    <submittedName>
        <fullName evidence="9">ABC-type transporter, integral membrane subunit</fullName>
    </submittedName>
</protein>
<dbReference type="STRING" id="906968.Trebr_0189"/>
<evidence type="ECO:0000256" key="6">
    <source>
        <dbReference type="ARBA" id="ARBA00023136"/>
    </source>
</evidence>
<dbReference type="PROSITE" id="PS50928">
    <property type="entry name" value="ABC_TM1"/>
    <property type="match status" value="1"/>
</dbReference>
<feature type="transmembrane region" description="Helical" evidence="7">
    <location>
        <begin position="88"/>
        <end position="112"/>
    </location>
</feature>
<feature type="domain" description="ABC transmembrane type-1" evidence="8">
    <location>
        <begin position="89"/>
        <end position="279"/>
    </location>
</feature>
<feature type="transmembrane region" description="Helical" evidence="7">
    <location>
        <begin position="26"/>
        <end position="48"/>
    </location>
</feature>
<evidence type="ECO:0000313" key="10">
    <source>
        <dbReference type="Proteomes" id="UP000006546"/>
    </source>
</evidence>
<evidence type="ECO:0000256" key="3">
    <source>
        <dbReference type="ARBA" id="ARBA00022475"/>
    </source>
</evidence>
<dbReference type="HOGENOM" id="CLU_016047_1_1_12"/>
<keyword evidence="2 7" id="KW-0813">Transport</keyword>
<organism evidence="9 10">
    <name type="scientific">Treponema brennaborense (strain DSM 12168 / CIP 105900 / DD5/3)</name>
    <dbReference type="NCBI Taxonomy" id="906968"/>
    <lineage>
        <taxon>Bacteria</taxon>
        <taxon>Pseudomonadati</taxon>
        <taxon>Spirochaetota</taxon>
        <taxon>Spirochaetia</taxon>
        <taxon>Spirochaetales</taxon>
        <taxon>Treponemataceae</taxon>
        <taxon>Treponema</taxon>
    </lineage>
</organism>
<evidence type="ECO:0000256" key="4">
    <source>
        <dbReference type="ARBA" id="ARBA00022692"/>
    </source>
</evidence>
<dbReference type="RefSeq" id="WP_013757359.1">
    <property type="nucleotide sequence ID" value="NC_015500.1"/>
</dbReference>
<accession>F4LLU8</accession>
<evidence type="ECO:0000313" key="9">
    <source>
        <dbReference type="EMBL" id="AEE15640.1"/>
    </source>
</evidence>
<dbReference type="eggNOG" id="COG0395">
    <property type="taxonomic scope" value="Bacteria"/>
</dbReference>
<dbReference type="AlphaFoldDB" id="F4LLU8"/>
<dbReference type="InterPro" id="IPR035906">
    <property type="entry name" value="MetI-like_sf"/>
</dbReference>
<name>F4LLU8_TREBD</name>
<dbReference type="GO" id="GO:0055085">
    <property type="term" value="P:transmembrane transport"/>
    <property type="evidence" value="ECO:0007669"/>
    <property type="project" value="InterPro"/>
</dbReference>
<dbReference type="CDD" id="cd06261">
    <property type="entry name" value="TM_PBP2"/>
    <property type="match status" value="1"/>
</dbReference>
<dbReference type="Gene3D" id="1.10.3720.10">
    <property type="entry name" value="MetI-like"/>
    <property type="match status" value="1"/>
</dbReference>
<keyword evidence="10" id="KW-1185">Reference proteome</keyword>
<evidence type="ECO:0000256" key="7">
    <source>
        <dbReference type="RuleBase" id="RU363032"/>
    </source>
</evidence>
<dbReference type="KEGG" id="tbe:Trebr_0189"/>
<gene>
    <name evidence="9" type="ordered locus">Trebr_0189</name>
</gene>
<dbReference type="PANTHER" id="PTHR43744:SF6">
    <property type="entry name" value="ABC TRANSPORTER PERMEASE PROTEIN YESQ-RELATED"/>
    <property type="match status" value="1"/>
</dbReference>
<keyword evidence="3" id="KW-1003">Cell membrane</keyword>